<accession>A0AAU7JNC0</accession>
<protein>
    <submittedName>
        <fullName evidence="1">DUF3383 family protein</fullName>
    </submittedName>
</protein>
<proteinExistence type="predicted"/>
<dbReference type="InterPro" id="IPR021808">
    <property type="entry name" value="DUF3383"/>
</dbReference>
<dbReference type="EMBL" id="CP157484">
    <property type="protein sequence ID" value="XBO41756.1"/>
    <property type="molecule type" value="Genomic_DNA"/>
</dbReference>
<gene>
    <name evidence="1" type="ORF">ABEG18_13035</name>
</gene>
<sequence>MKFGGSFAEYIESKSYDRSFAFYHTDAALYPAIALLAYCSTRDLDRSNGRAAQAGSITSGNAYTAKFKKLAGITPVNKGSAAVQAITGFIPGLGVDASQGHAANTYVDIGGLPMVVEGTVGSHAFIDEVHVGDWLVARTREAVLSTLANNARVPYTNPGVAILTNAIDGVMRRAVAAGVVAGDIGDDEDSFLPAYSIEVDRVENIPASQRRNRIAPDIRVDFRYAGAFHYATASILMRF</sequence>
<evidence type="ECO:0000313" key="1">
    <source>
        <dbReference type="EMBL" id="XBO41756.1"/>
    </source>
</evidence>
<name>A0AAU7JNC0_9HYPH</name>
<organism evidence="1">
    <name type="scientific">Alsobacter sp. KACC 23698</name>
    <dbReference type="NCBI Taxonomy" id="3149229"/>
    <lineage>
        <taxon>Bacteria</taxon>
        <taxon>Pseudomonadati</taxon>
        <taxon>Pseudomonadota</taxon>
        <taxon>Alphaproteobacteria</taxon>
        <taxon>Hyphomicrobiales</taxon>
        <taxon>Alsobacteraceae</taxon>
        <taxon>Alsobacter</taxon>
    </lineage>
</organism>
<dbReference type="Pfam" id="PF11863">
    <property type="entry name" value="DUF3383"/>
    <property type="match status" value="1"/>
</dbReference>
<dbReference type="AlphaFoldDB" id="A0AAU7JNC0"/>
<reference evidence="1" key="1">
    <citation type="submission" date="2024-05" db="EMBL/GenBank/DDBJ databases">
        <authorList>
            <person name="Kim S."/>
            <person name="Heo J."/>
            <person name="Choi H."/>
            <person name="Choi Y."/>
            <person name="Kwon S.-W."/>
            <person name="Kim Y."/>
        </authorList>
    </citation>
    <scope>NUCLEOTIDE SEQUENCE</scope>
    <source>
        <strain evidence="1">KACC 23698</strain>
    </source>
</reference>